<feature type="domain" description="AMP-dependent synthetase/ligase" evidence="1">
    <location>
        <begin position="13"/>
        <end position="393"/>
    </location>
</feature>
<comment type="caution">
    <text evidence="3">The sequence shown here is derived from an EMBL/GenBank/DDBJ whole genome shotgun (WGS) entry which is preliminary data.</text>
</comment>
<dbReference type="Gene3D" id="3.40.50.12780">
    <property type="entry name" value="N-terminal domain of ligase-like"/>
    <property type="match status" value="1"/>
</dbReference>
<gene>
    <name evidence="3" type="ORF">ENQ77_08805</name>
</gene>
<organism evidence="3">
    <name type="scientific">candidate division WOR-3 bacterium</name>
    <dbReference type="NCBI Taxonomy" id="2052148"/>
    <lineage>
        <taxon>Bacteria</taxon>
        <taxon>Bacteria division WOR-3</taxon>
    </lineage>
</organism>
<feature type="domain" description="AMP-binding enzyme C-terminal" evidence="2">
    <location>
        <begin position="447"/>
        <end position="523"/>
    </location>
</feature>
<protein>
    <submittedName>
        <fullName evidence="3">Long-chain fatty acid--CoA ligase</fullName>
    </submittedName>
</protein>
<accession>A0A7C2K525</accession>
<dbReference type="AlphaFoldDB" id="A0A7C2K525"/>
<dbReference type="InterPro" id="IPR045851">
    <property type="entry name" value="AMP-bd_C_sf"/>
</dbReference>
<keyword evidence="3" id="KW-0436">Ligase</keyword>
<dbReference type="InterPro" id="IPR050237">
    <property type="entry name" value="ATP-dep_AMP-bd_enzyme"/>
</dbReference>
<dbReference type="PROSITE" id="PS00455">
    <property type="entry name" value="AMP_BINDING"/>
    <property type="match status" value="1"/>
</dbReference>
<evidence type="ECO:0000313" key="3">
    <source>
        <dbReference type="EMBL" id="HEN28721.1"/>
    </source>
</evidence>
<sequence>MMEATVYEQFLRIVKEHPSNIALIYLGRKFYYNELKEIIETVASSLYRLGLNKGDKALLYLPNCPQWIIIWFALQRLGVIAVPISPIYTTVDLLYMVNDSESKAIFCLDTNFNYVAEILPEVKVSFVVVTNLADLLPMWKKFIGWAFDKIPSARYSKKENVISFNELLKTSSLELPSYQVEGGDFLEMLYTGGTTGLPKGIPYTHRLFLESLWDQRSMSASYIPRGSDRVLQGGPLFHILGQAVGLGALLSGDTLVLLPRVNLDALMYHIEREQILTLFGVPTLYRMILEHDRFRYYNLKSLKYCFCGGDVLPEDIAERWKKEVGVPIYQGYGTTETCGGISLTPMGEEAPPGSAGRILPRWRVKLVDPDTLEPVSSEGELLVSSEHMVKEYFKKPEETAKCFIELEGRRWYRTRDIVKIDEKGWLYYVERSVDVIKHKGYRVAASEVEKVLQEHPAVMAACVIGIPDERVGERIKAFVVLKEDVKGISAYELITWCRERLASYKVPHYIEFRDMLPKSKVGKILRRELRIDEIRKLKK</sequence>
<dbReference type="PANTHER" id="PTHR43767:SF1">
    <property type="entry name" value="NONRIBOSOMAL PEPTIDE SYNTHASE PES1 (EUROFUNG)-RELATED"/>
    <property type="match status" value="1"/>
</dbReference>
<dbReference type="Gene3D" id="3.30.300.30">
    <property type="match status" value="1"/>
</dbReference>
<proteinExistence type="predicted"/>
<dbReference type="InterPro" id="IPR020845">
    <property type="entry name" value="AMP-binding_CS"/>
</dbReference>
<evidence type="ECO:0000259" key="2">
    <source>
        <dbReference type="Pfam" id="PF13193"/>
    </source>
</evidence>
<dbReference type="InterPro" id="IPR042099">
    <property type="entry name" value="ANL_N_sf"/>
</dbReference>
<dbReference type="InterPro" id="IPR000873">
    <property type="entry name" value="AMP-dep_synth/lig_dom"/>
</dbReference>
<dbReference type="EMBL" id="DSOL01000253">
    <property type="protein sequence ID" value="HEN28721.1"/>
    <property type="molecule type" value="Genomic_DNA"/>
</dbReference>
<name>A0A7C2K525_UNCW3</name>
<dbReference type="SUPFAM" id="SSF56801">
    <property type="entry name" value="Acetyl-CoA synthetase-like"/>
    <property type="match status" value="1"/>
</dbReference>
<dbReference type="GO" id="GO:0016878">
    <property type="term" value="F:acid-thiol ligase activity"/>
    <property type="evidence" value="ECO:0007669"/>
    <property type="project" value="UniProtKB-ARBA"/>
</dbReference>
<dbReference type="InterPro" id="IPR025110">
    <property type="entry name" value="AMP-bd_C"/>
</dbReference>
<dbReference type="PANTHER" id="PTHR43767">
    <property type="entry name" value="LONG-CHAIN-FATTY-ACID--COA LIGASE"/>
    <property type="match status" value="1"/>
</dbReference>
<dbReference type="Pfam" id="PF00501">
    <property type="entry name" value="AMP-binding"/>
    <property type="match status" value="1"/>
</dbReference>
<evidence type="ECO:0000259" key="1">
    <source>
        <dbReference type="Pfam" id="PF00501"/>
    </source>
</evidence>
<reference evidence="3" key="1">
    <citation type="journal article" date="2020" name="mSystems">
        <title>Genome- and Community-Level Interaction Insights into Carbon Utilization and Element Cycling Functions of Hydrothermarchaeota in Hydrothermal Sediment.</title>
        <authorList>
            <person name="Zhou Z."/>
            <person name="Liu Y."/>
            <person name="Xu W."/>
            <person name="Pan J."/>
            <person name="Luo Z.H."/>
            <person name="Li M."/>
        </authorList>
    </citation>
    <scope>NUCLEOTIDE SEQUENCE [LARGE SCALE GENOMIC DNA]</scope>
    <source>
        <strain evidence="3">SpSt-34</strain>
    </source>
</reference>
<dbReference type="Pfam" id="PF13193">
    <property type="entry name" value="AMP-binding_C"/>
    <property type="match status" value="1"/>
</dbReference>